<comment type="caution">
    <text evidence="3">The sequence shown here is derived from an EMBL/GenBank/DDBJ whole genome shotgun (WGS) entry which is preliminary data.</text>
</comment>
<organism evidence="3 4">
    <name type="scientific">Datura stramonium</name>
    <name type="common">Jimsonweed</name>
    <name type="synonym">Common thornapple</name>
    <dbReference type="NCBI Taxonomy" id="4076"/>
    <lineage>
        <taxon>Eukaryota</taxon>
        <taxon>Viridiplantae</taxon>
        <taxon>Streptophyta</taxon>
        <taxon>Embryophyta</taxon>
        <taxon>Tracheophyta</taxon>
        <taxon>Spermatophyta</taxon>
        <taxon>Magnoliopsida</taxon>
        <taxon>eudicotyledons</taxon>
        <taxon>Gunneridae</taxon>
        <taxon>Pentapetalae</taxon>
        <taxon>asterids</taxon>
        <taxon>lamiids</taxon>
        <taxon>Solanales</taxon>
        <taxon>Solanaceae</taxon>
        <taxon>Solanoideae</taxon>
        <taxon>Datureae</taxon>
        <taxon>Datura</taxon>
    </lineage>
</organism>
<gene>
    <name evidence="3" type="ORF">HAX54_050848</name>
</gene>
<feature type="domain" description="Tubulin-folding cofactor D ARM repeats" evidence="2">
    <location>
        <begin position="276"/>
        <end position="310"/>
    </location>
</feature>
<dbReference type="PANTHER" id="PTHR12658:SF0">
    <property type="entry name" value="TUBULIN-SPECIFIC CHAPERONE D"/>
    <property type="match status" value="1"/>
</dbReference>
<protein>
    <recommendedName>
        <fullName evidence="2">Tubulin-folding cofactor D ARM repeats domain-containing protein</fullName>
    </recommendedName>
</protein>
<sequence length="399" mass="44097">MEAKCVILLWLYILVLIPFDIASVDTSAGHNNYAGGDEPPPLVLRILEFSKDYLSNAGPMRTISGLLLSRLLTRPDMAKAFTSFVDWTHEVMSRLSNDVVNHFQLLGAVEALGAIFKNGSPKVLLSVIPGVWNDTSALMKSNSAARSPLLRKYLVKLTQRIGMICLPPRHQTWRYVGRTCTLGGHVTVNRIETNQYNNDRNNDLSNFYQEPDCHEEDNMDVPDIVEEIIELLLSGLRDTLCMYSSVTGDGSWHGGCLALAEALHYDIRRGPHSIGSHLAPHLLTVACYDREVNCRRAAAAAFQENVGRQEIILIAVVGKLLPCTLSSDLCMRHGATLAVERRCGSNEREYVLLPDLQNQVAGVVPAGEKARLYRGKGGEIMRSAVSRFIECISAPARVN</sequence>
<keyword evidence="4" id="KW-1185">Reference proteome</keyword>
<dbReference type="InterPro" id="IPR033162">
    <property type="entry name" value="TBCD"/>
</dbReference>
<dbReference type="InterPro" id="IPR016024">
    <property type="entry name" value="ARM-type_fold"/>
</dbReference>
<reference evidence="3 4" key="1">
    <citation type="journal article" date="2021" name="BMC Genomics">
        <title>Datura genome reveals duplications of psychoactive alkaloid biosynthetic genes and high mutation rate following tissue culture.</title>
        <authorList>
            <person name="Rajewski A."/>
            <person name="Carter-House D."/>
            <person name="Stajich J."/>
            <person name="Litt A."/>
        </authorList>
    </citation>
    <scope>NUCLEOTIDE SEQUENCE [LARGE SCALE GENOMIC DNA]</scope>
    <source>
        <strain evidence="3">AR-01</strain>
    </source>
</reference>
<accession>A0ABS8SXQ6</accession>
<dbReference type="EMBL" id="JACEIK010000896">
    <property type="protein sequence ID" value="MCD7463549.1"/>
    <property type="molecule type" value="Genomic_DNA"/>
</dbReference>
<dbReference type="PANTHER" id="PTHR12658">
    <property type="entry name" value="BETA-TUBULIN COFACTOR D"/>
    <property type="match status" value="1"/>
</dbReference>
<feature type="chain" id="PRO_5045365563" description="Tubulin-folding cofactor D ARM repeats domain-containing protein" evidence="1">
    <location>
        <begin position="23"/>
        <end position="399"/>
    </location>
</feature>
<dbReference type="Pfam" id="PF25767">
    <property type="entry name" value="ARM_TBCD_2nd"/>
    <property type="match status" value="2"/>
</dbReference>
<evidence type="ECO:0000259" key="2">
    <source>
        <dbReference type="Pfam" id="PF25767"/>
    </source>
</evidence>
<dbReference type="Proteomes" id="UP000823775">
    <property type="component" value="Unassembled WGS sequence"/>
</dbReference>
<feature type="signal peptide" evidence="1">
    <location>
        <begin position="1"/>
        <end position="22"/>
    </location>
</feature>
<evidence type="ECO:0000313" key="4">
    <source>
        <dbReference type="Proteomes" id="UP000823775"/>
    </source>
</evidence>
<dbReference type="Pfam" id="PF23579">
    <property type="entry name" value="ARM_TBCD"/>
    <property type="match status" value="1"/>
</dbReference>
<evidence type="ECO:0000313" key="3">
    <source>
        <dbReference type="EMBL" id="MCD7463549.1"/>
    </source>
</evidence>
<dbReference type="SUPFAM" id="SSF48371">
    <property type="entry name" value="ARM repeat"/>
    <property type="match status" value="1"/>
</dbReference>
<feature type="domain" description="Tubulin-folding cofactor D ARM repeats" evidence="2">
    <location>
        <begin position="149"/>
        <end position="239"/>
    </location>
</feature>
<name>A0ABS8SXQ6_DATST</name>
<keyword evidence="1" id="KW-0732">Signal</keyword>
<proteinExistence type="predicted"/>
<dbReference type="InterPro" id="IPR058033">
    <property type="entry name" value="ARM_TBCD_2nd"/>
</dbReference>
<evidence type="ECO:0000256" key="1">
    <source>
        <dbReference type="SAM" id="SignalP"/>
    </source>
</evidence>